<keyword evidence="2" id="KW-1185">Reference proteome</keyword>
<reference evidence="1" key="1">
    <citation type="journal article" date="2019" name="bioRxiv">
        <title>The Genome of the Zebra Mussel, Dreissena polymorpha: A Resource for Invasive Species Research.</title>
        <authorList>
            <person name="McCartney M.A."/>
            <person name="Auch B."/>
            <person name="Kono T."/>
            <person name="Mallez S."/>
            <person name="Zhang Y."/>
            <person name="Obille A."/>
            <person name="Becker A."/>
            <person name="Abrahante J.E."/>
            <person name="Garbe J."/>
            <person name="Badalamenti J.P."/>
            <person name="Herman A."/>
            <person name="Mangelson H."/>
            <person name="Liachko I."/>
            <person name="Sullivan S."/>
            <person name="Sone E.D."/>
            <person name="Koren S."/>
            <person name="Silverstein K.A.T."/>
            <person name="Beckman K.B."/>
            <person name="Gohl D.M."/>
        </authorList>
    </citation>
    <scope>NUCLEOTIDE SEQUENCE</scope>
    <source>
        <strain evidence="1">Duluth1</strain>
        <tissue evidence="1">Whole animal</tissue>
    </source>
</reference>
<dbReference type="Proteomes" id="UP000828390">
    <property type="component" value="Unassembled WGS sequence"/>
</dbReference>
<evidence type="ECO:0000313" key="2">
    <source>
        <dbReference type="Proteomes" id="UP000828390"/>
    </source>
</evidence>
<dbReference type="EMBL" id="JAIWYP010000001">
    <property type="protein sequence ID" value="KAH3877645.1"/>
    <property type="molecule type" value="Genomic_DNA"/>
</dbReference>
<protein>
    <submittedName>
        <fullName evidence="1">Uncharacterized protein</fullName>
    </submittedName>
</protein>
<gene>
    <name evidence="1" type="ORF">DPMN_001520</name>
</gene>
<dbReference type="AlphaFoldDB" id="A0A9D4MK72"/>
<accession>A0A9D4MK72</accession>
<sequence length="57" mass="6464">MSGDVAEQPGLLHRINKLDSLDIERGFLDLIKQWVPCNKITIDENVKEVVHPCASFM</sequence>
<reference evidence="1" key="2">
    <citation type="submission" date="2020-11" db="EMBL/GenBank/DDBJ databases">
        <authorList>
            <person name="McCartney M.A."/>
            <person name="Auch B."/>
            <person name="Kono T."/>
            <person name="Mallez S."/>
            <person name="Becker A."/>
            <person name="Gohl D.M."/>
            <person name="Silverstein K.A.T."/>
            <person name="Koren S."/>
            <person name="Bechman K.B."/>
            <person name="Herman A."/>
            <person name="Abrahante J.E."/>
            <person name="Garbe J."/>
        </authorList>
    </citation>
    <scope>NUCLEOTIDE SEQUENCE</scope>
    <source>
        <strain evidence="1">Duluth1</strain>
        <tissue evidence="1">Whole animal</tissue>
    </source>
</reference>
<comment type="caution">
    <text evidence="1">The sequence shown here is derived from an EMBL/GenBank/DDBJ whole genome shotgun (WGS) entry which is preliminary data.</text>
</comment>
<organism evidence="1 2">
    <name type="scientific">Dreissena polymorpha</name>
    <name type="common">Zebra mussel</name>
    <name type="synonym">Mytilus polymorpha</name>
    <dbReference type="NCBI Taxonomy" id="45954"/>
    <lineage>
        <taxon>Eukaryota</taxon>
        <taxon>Metazoa</taxon>
        <taxon>Spiralia</taxon>
        <taxon>Lophotrochozoa</taxon>
        <taxon>Mollusca</taxon>
        <taxon>Bivalvia</taxon>
        <taxon>Autobranchia</taxon>
        <taxon>Heteroconchia</taxon>
        <taxon>Euheterodonta</taxon>
        <taxon>Imparidentia</taxon>
        <taxon>Neoheterodontei</taxon>
        <taxon>Myida</taxon>
        <taxon>Dreissenoidea</taxon>
        <taxon>Dreissenidae</taxon>
        <taxon>Dreissena</taxon>
    </lineage>
</organism>
<proteinExistence type="predicted"/>
<name>A0A9D4MK72_DREPO</name>
<evidence type="ECO:0000313" key="1">
    <source>
        <dbReference type="EMBL" id="KAH3877645.1"/>
    </source>
</evidence>